<evidence type="ECO:0000313" key="3">
    <source>
        <dbReference type="Proteomes" id="UP000494222"/>
    </source>
</evidence>
<dbReference type="AlphaFoldDB" id="A0A6P2I739"/>
<keyword evidence="1" id="KW-0472">Membrane</keyword>
<keyword evidence="1" id="KW-0812">Transmembrane</keyword>
<dbReference type="EMBL" id="CABVPL010000005">
    <property type="protein sequence ID" value="VWB25165.1"/>
    <property type="molecule type" value="Genomic_DNA"/>
</dbReference>
<evidence type="ECO:0000256" key="1">
    <source>
        <dbReference type="SAM" id="Phobius"/>
    </source>
</evidence>
<protein>
    <submittedName>
        <fullName evidence="2">Uncharacterized protein</fullName>
    </submittedName>
</protein>
<keyword evidence="1" id="KW-1133">Transmembrane helix</keyword>
<gene>
    <name evidence="2" type="ORF">BLA24064_01022</name>
</gene>
<reference evidence="2 3" key="1">
    <citation type="submission" date="2019-09" db="EMBL/GenBank/DDBJ databases">
        <authorList>
            <person name="Depoorter E."/>
        </authorList>
    </citation>
    <scope>NUCLEOTIDE SEQUENCE [LARGE SCALE GENOMIC DNA]</scope>
    <source>
        <strain evidence="2">LMG 24064</strain>
    </source>
</reference>
<sequence>MKKSKQPTHPPRDKDRMPLVRAGAWLLMAGLLYLLWPSAETAYLAMESMIR</sequence>
<dbReference type="GeneID" id="99788287"/>
<proteinExistence type="predicted"/>
<dbReference type="Proteomes" id="UP000494222">
    <property type="component" value="Unassembled WGS sequence"/>
</dbReference>
<dbReference type="RefSeq" id="WP_170297541.1">
    <property type="nucleotide sequence ID" value="NZ_CABVPL010000005.1"/>
</dbReference>
<name>A0A6P2I739_9BURK</name>
<organism evidence="2 3">
    <name type="scientific">Burkholderia latens</name>
    <dbReference type="NCBI Taxonomy" id="488446"/>
    <lineage>
        <taxon>Bacteria</taxon>
        <taxon>Pseudomonadati</taxon>
        <taxon>Pseudomonadota</taxon>
        <taxon>Betaproteobacteria</taxon>
        <taxon>Burkholderiales</taxon>
        <taxon>Burkholderiaceae</taxon>
        <taxon>Burkholderia</taxon>
        <taxon>Burkholderia cepacia complex</taxon>
    </lineage>
</organism>
<feature type="transmembrane region" description="Helical" evidence="1">
    <location>
        <begin position="20"/>
        <end position="39"/>
    </location>
</feature>
<accession>A0A6P2I739</accession>
<evidence type="ECO:0000313" key="2">
    <source>
        <dbReference type="EMBL" id="VWB25165.1"/>
    </source>
</evidence>